<keyword evidence="1" id="KW-0472">Membrane</keyword>
<comment type="caution">
    <text evidence="2">The sequence shown here is derived from an EMBL/GenBank/DDBJ whole genome shotgun (WGS) entry which is preliminary data.</text>
</comment>
<keyword evidence="1" id="KW-0812">Transmembrane</keyword>
<name>A0A4E0Q1N4_9EURY</name>
<accession>A0A4E0Q1N4</accession>
<keyword evidence="1" id="KW-1133">Transmembrane helix</keyword>
<feature type="transmembrane region" description="Helical" evidence="1">
    <location>
        <begin position="51"/>
        <end position="70"/>
    </location>
</feature>
<dbReference type="EMBL" id="PGGK01000002">
    <property type="protein sequence ID" value="TGC11005.1"/>
    <property type="molecule type" value="Genomic_DNA"/>
</dbReference>
<keyword evidence="3" id="KW-1185">Reference proteome</keyword>
<organism evidence="2 3">
    <name type="scientific">Methanolobus halotolerans</name>
    <dbReference type="NCBI Taxonomy" id="2052935"/>
    <lineage>
        <taxon>Archaea</taxon>
        <taxon>Methanobacteriati</taxon>
        <taxon>Methanobacteriota</taxon>
        <taxon>Stenosarchaea group</taxon>
        <taxon>Methanomicrobia</taxon>
        <taxon>Methanosarcinales</taxon>
        <taxon>Methanosarcinaceae</taxon>
        <taxon>Methanolobus</taxon>
    </lineage>
</organism>
<dbReference type="AlphaFoldDB" id="A0A4E0Q1N4"/>
<gene>
    <name evidence="2" type="ORF">CUN85_02290</name>
</gene>
<feature type="transmembrane region" description="Helical" evidence="1">
    <location>
        <begin position="76"/>
        <end position="95"/>
    </location>
</feature>
<feature type="transmembrane region" description="Helical" evidence="1">
    <location>
        <begin position="222"/>
        <end position="245"/>
    </location>
</feature>
<feature type="transmembrane region" description="Helical" evidence="1">
    <location>
        <begin position="107"/>
        <end position="127"/>
    </location>
</feature>
<evidence type="ECO:0000313" key="3">
    <source>
        <dbReference type="Proteomes" id="UP000297295"/>
    </source>
</evidence>
<reference evidence="2 3" key="1">
    <citation type="submission" date="2017-11" db="EMBL/GenBank/DDBJ databases">
        <title>Isolation and Characterization of Methanogenic Archaea from Saline Meromictic Lake at Siberia.</title>
        <authorList>
            <person name="Shen Y."/>
            <person name="Huang H.-H."/>
            <person name="Lai M.-C."/>
            <person name="Chen S.-C."/>
        </authorList>
    </citation>
    <scope>NUCLEOTIDE SEQUENCE [LARGE SCALE GENOMIC DNA]</scope>
    <source>
        <strain evidence="2 3">SY-01</strain>
    </source>
</reference>
<evidence type="ECO:0000313" key="2">
    <source>
        <dbReference type="EMBL" id="TGC11005.1"/>
    </source>
</evidence>
<dbReference type="Proteomes" id="UP000297295">
    <property type="component" value="Unassembled WGS sequence"/>
</dbReference>
<evidence type="ECO:0000256" key="1">
    <source>
        <dbReference type="SAM" id="Phobius"/>
    </source>
</evidence>
<feature type="transmembrane region" description="Helical" evidence="1">
    <location>
        <begin position="192"/>
        <end position="216"/>
    </location>
</feature>
<feature type="transmembrane region" description="Helical" evidence="1">
    <location>
        <begin position="147"/>
        <end position="180"/>
    </location>
</feature>
<feature type="transmembrane region" description="Helical" evidence="1">
    <location>
        <begin position="279"/>
        <end position="296"/>
    </location>
</feature>
<sequence>MRRTSDRKLTDIIRIKETECLKINNLQLYLMDIHRITSFARPLDLSDRGNLLIILITSIMFLAATVYHYILAETIVIAFLNGIRAGLIIFMTWAISRELDPDHAFSAFVPVTFVLISILLFGVHPLLPMLWTLLILRTINRTTGIRAGLIDILIILSTGTVLIFNISWIYGILTGIGLLVDSRLSPPGRLSFTAGLFIVIISCFSLMLESISLPGFPFSDKLALIAVTILFLPVILSTSQVQSVGDRTGERLDPTRVRAAQAMALLIVLSLSPGDTGSWLYGMYFILAGIGIYRLFSGRFTTT</sequence>
<proteinExistence type="predicted"/>
<protein>
    <submittedName>
        <fullName evidence="2">Uncharacterized protein</fullName>
    </submittedName>
</protein>